<dbReference type="RefSeq" id="WP_109841055.1">
    <property type="nucleotide sequence ID" value="NZ_CBCPJQ010000007.1"/>
</dbReference>
<dbReference type="Proteomes" id="UP000297938">
    <property type="component" value="Unassembled WGS sequence"/>
</dbReference>
<proteinExistence type="predicted"/>
<dbReference type="STRING" id="2748.CDIV41_10064"/>
<gene>
    <name evidence="1" type="ORF">CKN69_02600</name>
</gene>
<dbReference type="Gene3D" id="3.90.190.10">
    <property type="entry name" value="Protein tyrosine phosphatase superfamily"/>
    <property type="match status" value="1"/>
</dbReference>
<dbReference type="InterPro" id="IPR026893">
    <property type="entry name" value="Tyr/Ser_Pase_IphP-type"/>
</dbReference>
<accession>A0A2R8A483</accession>
<name>A0A2R8A483_CARDV</name>
<sequence>MEVTNFRDLGGLKTEDGKTIKYRKLLRSGDLSNLNHQTVNELMNDYELATIVDFRREFEIQQSPDTKIPKTTYINLDILGKMGAKNSSLEDFARLKSVDAVDNHMKEVYTDLILNQGAQEGFKEFMEIIVANKTGSTVFHCFAGKDRTGYAAALILALLGVPEEEIRNDFLLTNTERKQANDQLLDTFRDKGMDEEEIAALSTALYVKPAYLDYAFSLINDQYGTVLNYAEQALDFDKEKVRQLRSLYLEA</sequence>
<organism evidence="1 2">
    <name type="scientific">Carnobacterium divergens</name>
    <name type="common">Lactobacillus divergens</name>
    <dbReference type="NCBI Taxonomy" id="2748"/>
    <lineage>
        <taxon>Bacteria</taxon>
        <taxon>Bacillati</taxon>
        <taxon>Bacillota</taxon>
        <taxon>Bacilli</taxon>
        <taxon>Lactobacillales</taxon>
        <taxon>Carnobacteriaceae</taxon>
        <taxon>Carnobacterium</taxon>
    </lineage>
</organism>
<dbReference type="GO" id="GO:0004721">
    <property type="term" value="F:phosphoprotein phosphatase activity"/>
    <property type="evidence" value="ECO:0007669"/>
    <property type="project" value="InterPro"/>
</dbReference>
<comment type="caution">
    <text evidence="1">The sequence shown here is derived from an EMBL/GenBank/DDBJ whole genome shotgun (WGS) entry which is preliminary data.</text>
</comment>
<dbReference type="EMBL" id="NRPP01000007">
    <property type="protein sequence ID" value="TFJ28435.1"/>
    <property type="molecule type" value="Genomic_DNA"/>
</dbReference>
<evidence type="ECO:0008006" key="3">
    <source>
        <dbReference type="Google" id="ProtNLM"/>
    </source>
</evidence>
<protein>
    <recommendedName>
        <fullName evidence="3">Protein-tyrosine-phosphatase</fullName>
    </recommendedName>
</protein>
<dbReference type="AlphaFoldDB" id="A0A2R8A483"/>
<dbReference type="Pfam" id="PF13350">
    <property type="entry name" value="Y_phosphatase3"/>
    <property type="match status" value="1"/>
</dbReference>
<dbReference type="SUPFAM" id="SSF52799">
    <property type="entry name" value="(Phosphotyrosine protein) phosphatases II"/>
    <property type="match status" value="1"/>
</dbReference>
<dbReference type="InterPro" id="IPR016130">
    <property type="entry name" value="Tyr_Pase_AS"/>
</dbReference>
<evidence type="ECO:0000313" key="2">
    <source>
        <dbReference type="Proteomes" id="UP000297938"/>
    </source>
</evidence>
<dbReference type="PROSITE" id="PS00383">
    <property type="entry name" value="TYR_PHOSPHATASE_1"/>
    <property type="match status" value="1"/>
</dbReference>
<dbReference type="InterPro" id="IPR029021">
    <property type="entry name" value="Prot-tyrosine_phosphatase-like"/>
</dbReference>
<reference evidence="1 2" key="1">
    <citation type="journal article" date="2018" name="Int. J. Food Microbiol.">
        <title>Growth of Carnobacterium spp. isolated from chilled vacuum-packaged meat under relevant acidic conditions.</title>
        <authorList>
            <person name="Zhang P."/>
            <person name="Badoni M."/>
            <person name="Ganzle M."/>
            <person name="Yang X."/>
        </authorList>
    </citation>
    <scope>NUCLEOTIDE SEQUENCE [LARGE SCALE GENOMIC DNA]</scope>
    <source>
        <strain evidence="1 2">B2</strain>
    </source>
</reference>
<evidence type="ECO:0000313" key="1">
    <source>
        <dbReference type="EMBL" id="TFJ28435.1"/>
    </source>
</evidence>